<dbReference type="AlphaFoldDB" id="A0A4Y2WES6"/>
<evidence type="ECO:0000313" key="2">
    <source>
        <dbReference type="Proteomes" id="UP000499080"/>
    </source>
</evidence>
<reference evidence="1 2" key="1">
    <citation type="journal article" date="2019" name="Sci. Rep.">
        <title>Orb-weaving spider Araneus ventricosus genome elucidates the spidroin gene catalogue.</title>
        <authorList>
            <person name="Kono N."/>
            <person name="Nakamura H."/>
            <person name="Ohtoshi R."/>
            <person name="Moran D.A.P."/>
            <person name="Shinohara A."/>
            <person name="Yoshida Y."/>
            <person name="Fujiwara M."/>
            <person name="Mori M."/>
            <person name="Tomita M."/>
            <person name="Arakawa K."/>
        </authorList>
    </citation>
    <scope>NUCLEOTIDE SEQUENCE [LARGE SCALE GENOMIC DNA]</scope>
</reference>
<name>A0A4Y2WES6_ARAVE</name>
<dbReference type="EMBL" id="BGPR01059039">
    <property type="protein sequence ID" value="GBO35108.1"/>
    <property type="molecule type" value="Genomic_DNA"/>
</dbReference>
<sequence length="111" mass="12434">MHGQFLTDHNKHVNVVAIQSFSKPDGLGSLVTFTSHFEATRGLFGTDLVILYSSQMTRATPELPPPLEVSASRQREEVCPPRYDLACNRIFSGIGFRTWIPPTPYHYTPDA</sequence>
<comment type="caution">
    <text evidence="1">The sequence shown here is derived from an EMBL/GenBank/DDBJ whole genome shotgun (WGS) entry which is preliminary data.</text>
</comment>
<accession>A0A4Y2WES6</accession>
<evidence type="ECO:0000313" key="1">
    <source>
        <dbReference type="EMBL" id="GBO35108.1"/>
    </source>
</evidence>
<dbReference type="Proteomes" id="UP000499080">
    <property type="component" value="Unassembled WGS sequence"/>
</dbReference>
<organism evidence="1 2">
    <name type="scientific">Araneus ventricosus</name>
    <name type="common">Orbweaver spider</name>
    <name type="synonym">Epeira ventricosa</name>
    <dbReference type="NCBI Taxonomy" id="182803"/>
    <lineage>
        <taxon>Eukaryota</taxon>
        <taxon>Metazoa</taxon>
        <taxon>Ecdysozoa</taxon>
        <taxon>Arthropoda</taxon>
        <taxon>Chelicerata</taxon>
        <taxon>Arachnida</taxon>
        <taxon>Araneae</taxon>
        <taxon>Araneomorphae</taxon>
        <taxon>Entelegynae</taxon>
        <taxon>Araneoidea</taxon>
        <taxon>Araneidae</taxon>
        <taxon>Araneus</taxon>
    </lineage>
</organism>
<protein>
    <submittedName>
        <fullName evidence="1">Uncharacterized protein</fullName>
    </submittedName>
</protein>
<proteinExistence type="predicted"/>
<gene>
    <name evidence="1" type="ORF">AVEN_149254_1</name>
</gene>
<keyword evidence="2" id="KW-1185">Reference proteome</keyword>